<dbReference type="Proteomes" id="UP000199579">
    <property type="component" value="Unassembled WGS sequence"/>
</dbReference>
<organism evidence="3 5">
    <name type="scientific">Azotobacter beijerinckii</name>
    <dbReference type="NCBI Taxonomy" id="170623"/>
    <lineage>
        <taxon>Bacteria</taxon>
        <taxon>Pseudomonadati</taxon>
        <taxon>Pseudomonadota</taxon>
        <taxon>Gammaproteobacteria</taxon>
        <taxon>Pseudomonadales</taxon>
        <taxon>Pseudomonadaceae</taxon>
        <taxon>Azotobacter</taxon>
    </lineage>
</organism>
<feature type="compositionally biased region" description="Basic and acidic residues" evidence="1">
    <location>
        <begin position="50"/>
        <end position="64"/>
    </location>
</feature>
<dbReference type="AlphaFoldDB" id="A0A1I4HYH8"/>
<evidence type="ECO:0000313" key="2">
    <source>
        <dbReference type="EMBL" id="SFB63039.1"/>
    </source>
</evidence>
<feature type="compositionally biased region" description="Low complexity" evidence="1">
    <location>
        <begin position="22"/>
        <end position="39"/>
    </location>
</feature>
<reference evidence="2 4" key="2">
    <citation type="submission" date="2016-10" db="EMBL/GenBank/DDBJ databases">
        <authorList>
            <person name="Varghese N."/>
            <person name="Submissions S."/>
        </authorList>
    </citation>
    <scope>NUCLEOTIDE SEQUENCE [LARGE SCALE GENOMIC DNA]</scope>
    <source>
        <strain evidence="2 4">DSM 282</strain>
    </source>
</reference>
<evidence type="ECO:0000313" key="3">
    <source>
        <dbReference type="EMBL" id="SFL46950.1"/>
    </source>
</evidence>
<protein>
    <submittedName>
        <fullName evidence="3">Uncharacterized protein</fullName>
    </submittedName>
</protein>
<sequence>MDQCAPPAIGDRGFGEAAARKASSPARYPPRTARAAASPGFRHPAASPRHGPDLHQVDRLEKPEPGVAERGCATGPRCRIARDRRSICPPNASDGKTASARGMSTRLRRAPEMNRRQRGLTECPGSGRRQPPADPGSRGATDPRKRQPVACDIGRKPRIARRFAARLSNPGQFLSLSKTLGEPTLDAVMPPRELLLCLEITCRCPSG</sequence>
<evidence type="ECO:0000256" key="1">
    <source>
        <dbReference type="SAM" id="MobiDB-lite"/>
    </source>
</evidence>
<keyword evidence="4" id="KW-1185">Reference proteome</keyword>
<proteinExistence type="predicted"/>
<name>A0A1I4HYH8_9GAMM</name>
<reference evidence="3 5" key="1">
    <citation type="submission" date="2016-10" db="EMBL/GenBank/DDBJ databases">
        <authorList>
            <person name="de Groot N.N."/>
        </authorList>
    </citation>
    <scope>NUCLEOTIDE SEQUENCE [LARGE SCALE GENOMIC DNA]</scope>
    <source>
        <strain evidence="3 5">DSM 381</strain>
    </source>
</reference>
<evidence type="ECO:0000313" key="5">
    <source>
        <dbReference type="Proteomes" id="UP000199579"/>
    </source>
</evidence>
<evidence type="ECO:0000313" key="4">
    <source>
        <dbReference type="Proteomes" id="UP000198861"/>
    </source>
</evidence>
<feature type="region of interest" description="Disordered" evidence="1">
    <location>
        <begin position="1"/>
        <end position="151"/>
    </location>
</feature>
<accession>A0A1I4HYH8</accession>
<dbReference type="EMBL" id="FOSX01000132">
    <property type="protein sequence ID" value="SFL46950.1"/>
    <property type="molecule type" value="Genomic_DNA"/>
</dbReference>
<dbReference type="Proteomes" id="UP000198861">
    <property type="component" value="Unassembled WGS sequence"/>
</dbReference>
<dbReference type="EMBL" id="FOKJ01000136">
    <property type="protein sequence ID" value="SFB63039.1"/>
    <property type="molecule type" value="Genomic_DNA"/>
</dbReference>
<gene>
    <name evidence="2" type="ORF">SAMN04244571_04489</name>
    <name evidence="3" type="ORF">SAMN04244574_04403</name>
</gene>